<dbReference type="SUPFAM" id="SSF53474">
    <property type="entry name" value="alpha/beta-Hydrolases"/>
    <property type="match status" value="1"/>
</dbReference>
<accession>A0A7W8EJ64</accession>
<dbReference type="Gene3D" id="3.40.50.1820">
    <property type="entry name" value="alpha/beta hydrolase"/>
    <property type="match status" value="1"/>
</dbReference>
<organism evidence="2 3">
    <name type="scientific">Nonomuraea endophytica</name>
    <dbReference type="NCBI Taxonomy" id="714136"/>
    <lineage>
        <taxon>Bacteria</taxon>
        <taxon>Bacillati</taxon>
        <taxon>Actinomycetota</taxon>
        <taxon>Actinomycetes</taxon>
        <taxon>Streptosporangiales</taxon>
        <taxon>Streptosporangiaceae</taxon>
        <taxon>Nonomuraea</taxon>
    </lineage>
</organism>
<gene>
    <name evidence="2" type="ORF">HNR40_006701</name>
</gene>
<dbReference type="AlphaFoldDB" id="A0A7W8EJ64"/>
<evidence type="ECO:0000313" key="2">
    <source>
        <dbReference type="EMBL" id="MBB5081206.1"/>
    </source>
</evidence>
<dbReference type="EMBL" id="JACHIN010000010">
    <property type="protein sequence ID" value="MBB5081206.1"/>
    <property type="molecule type" value="Genomic_DNA"/>
</dbReference>
<keyword evidence="3" id="KW-1185">Reference proteome</keyword>
<dbReference type="RefSeq" id="WP_184968379.1">
    <property type="nucleotide sequence ID" value="NZ_JACHIN010000010.1"/>
</dbReference>
<proteinExistence type="predicted"/>
<sequence length="239" mass="24082">MGELAVRVFAAKVTAGPPVLLLHGFAADGQRDWVATGMADALAATGRRVVVADLPGHGDSPAPDSPAHAGAGRIAEALVAVMDAGVFDVVGYSLGARIAWELPGAAPGRVRRAVLGGLSPFDPFTAVDVEALRRAVAGGGPPADPLTAMIADMVLAQGHRAAGLVTCVEGLRATPFEPGAWTGAEPPVFVAGQEDVVVAGIERIVGQVTGARLVTVAGDHFQALSGPGLREVVTTTLAP</sequence>
<protein>
    <submittedName>
        <fullName evidence="2">Pimeloyl-ACP methyl ester carboxylesterase</fullName>
    </submittedName>
</protein>
<name>A0A7W8EJ64_9ACTN</name>
<evidence type="ECO:0000313" key="3">
    <source>
        <dbReference type="Proteomes" id="UP000568380"/>
    </source>
</evidence>
<dbReference type="PANTHER" id="PTHR43329">
    <property type="entry name" value="EPOXIDE HYDROLASE"/>
    <property type="match status" value="1"/>
</dbReference>
<dbReference type="Pfam" id="PF00561">
    <property type="entry name" value="Abhydrolase_1"/>
    <property type="match status" value="1"/>
</dbReference>
<comment type="caution">
    <text evidence="2">The sequence shown here is derived from an EMBL/GenBank/DDBJ whole genome shotgun (WGS) entry which is preliminary data.</text>
</comment>
<dbReference type="Proteomes" id="UP000568380">
    <property type="component" value="Unassembled WGS sequence"/>
</dbReference>
<feature type="domain" description="AB hydrolase-1" evidence="1">
    <location>
        <begin position="17"/>
        <end position="126"/>
    </location>
</feature>
<evidence type="ECO:0000259" key="1">
    <source>
        <dbReference type="Pfam" id="PF00561"/>
    </source>
</evidence>
<dbReference type="InterPro" id="IPR000073">
    <property type="entry name" value="AB_hydrolase_1"/>
</dbReference>
<reference evidence="2 3" key="1">
    <citation type="submission" date="2020-08" db="EMBL/GenBank/DDBJ databases">
        <title>Genomic Encyclopedia of Type Strains, Phase IV (KMG-IV): sequencing the most valuable type-strain genomes for metagenomic binning, comparative biology and taxonomic classification.</title>
        <authorList>
            <person name="Goeker M."/>
        </authorList>
    </citation>
    <scope>NUCLEOTIDE SEQUENCE [LARGE SCALE GENOMIC DNA]</scope>
    <source>
        <strain evidence="2 3">DSM 45385</strain>
    </source>
</reference>
<dbReference type="GO" id="GO:0003824">
    <property type="term" value="F:catalytic activity"/>
    <property type="evidence" value="ECO:0007669"/>
    <property type="project" value="UniProtKB-ARBA"/>
</dbReference>
<dbReference type="InterPro" id="IPR029058">
    <property type="entry name" value="AB_hydrolase_fold"/>
</dbReference>